<gene>
    <name evidence="1" type="ORF">GLW08_17320</name>
</gene>
<evidence type="ECO:0000313" key="2">
    <source>
        <dbReference type="Proteomes" id="UP000466692"/>
    </source>
</evidence>
<dbReference type="Proteomes" id="UP000466692">
    <property type="component" value="Unassembled WGS sequence"/>
</dbReference>
<reference evidence="1" key="1">
    <citation type="submission" date="2019-11" db="EMBL/GenBank/DDBJ databases">
        <title>Genome sequences of 17 halophilic strains isolated from different environments.</title>
        <authorList>
            <person name="Furrow R.E."/>
        </authorList>
    </citation>
    <scope>NUCLEOTIDE SEQUENCE</scope>
    <source>
        <strain evidence="1">22510_22_Filter</strain>
    </source>
</reference>
<evidence type="ECO:0000313" key="1">
    <source>
        <dbReference type="EMBL" id="MYL55097.1"/>
    </source>
</evidence>
<keyword evidence="2" id="KW-1185">Reference proteome</keyword>
<sequence length="581" mass="63862">MKRDKQYNEEEIQNLLKQMPAVQDRQTAEQLYNSISSQLTHEPKPPPFYKRTWFPAAAAAFAILMVVVISMAFMFNQGSRMADENKITENNESSSNAGDSQSSEDSGESAPQSNSTSEESAEGNESSQQKDNKTEDSNEENYSTGETSQSGGDQGQAESSQNSASTEGQQESSDSSAENRKSDSKQEKTNQENQSDDNQMTAQKDDSSENNKTNENDASSAETNKDNAPSTSDEKESPQSQEKPTSNHTEAESGDAEQENKPSPENEGDTEGAKPSPDEFEDGPNVATSENESNNHTFQGITGPSSTKINNVATINEKEHFATVGLPINSGKGIIPVSFIAPKKWGSLEAIYNQVGHSIHSKQWGLGPYLFNDVTFTFHKDKKTITAAFPKGYETPKNALEEQNIIQSLKVMLRDHSFQTIQLKHGGERGLSFKHAGEISSINIDSNPKRTYTIFRGDQQFLKPLYLEESTTISEAIRRMQKANDGKGVSSKMIEFTSITSKGNRLELYLSSGQLIDGANETMMIEAILMTAKSYGFESVFFKGAGISSVGDYSLTEPIQVPTVVNPKKFLLPNRENTQNK</sequence>
<protein>
    <submittedName>
        <fullName evidence="1">Uncharacterized protein</fullName>
    </submittedName>
</protein>
<comment type="caution">
    <text evidence="1">The sequence shown here is derived from an EMBL/GenBank/DDBJ whole genome shotgun (WGS) entry which is preliminary data.</text>
</comment>
<organism evidence="1 2">
    <name type="scientific">Pontibacillus yanchengensis</name>
    <dbReference type="NCBI Taxonomy" id="462910"/>
    <lineage>
        <taxon>Bacteria</taxon>
        <taxon>Bacillati</taxon>
        <taxon>Bacillota</taxon>
        <taxon>Bacilli</taxon>
        <taxon>Bacillales</taxon>
        <taxon>Bacillaceae</taxon>
        <taxon>Pontibacillus</taxon>
    </lineage>
</organism>
<accession>A0ACC7VK06</accession>
<name>A0ACC7VK06_9BACI</name>
<proteinExistence type="predicted"/>
<dbReference type="EMBL" id="WMEU01000006">
    <property type="protein sequence ID" value="MYL55097.1"/>
    <property type="molecule type" value="Genomic_DNA"/>
</dbReference>